<evidence type="ECO:0000256" key="10">
    <source>
        <dbReference type="ARBA" id="ARBA00023237"/>
    </source>
</evidence>
<comment type="subcellular location">
    <subcellularLocation>
        <location evidence="1 11">Cell outer membrane</location>
        <topology evidence="1 11">Multi-pass membrane protein</topology>
    </subcellularLocation>
</comment>
<evidence type="ECO:0000256" key="11">
    <source>
        <dbReference type="PROSITE-ProRule" id="PRU01360"/>
    </source>
</evidence>
<evidence type="ECO:0000256" key="3">
    <source>
        <dbReference type="ARBA" id="ARBA00022452"/>
    </source>
</evidence>
<feature type="chain" id="PRO_5032774158" evidence="13">
    <location>
        <begin position="28"/>
        <end position="749"/>
    </location>
</feature>
<evidence type="ECO:0000256" key="13">
    <source>
        <dbReference type="SAM" id="SignalP"/>
    </source>
</evidence>
<accession>A0A840HZL5</accession>
<dbReference type="GO" id="GO:0009279">
    <property type="term" value="C:cell outer membrane"/>
    <property type="evidence" value="ECO:0007669"/>
    <property type="project" value="UniProtKB-SubCell"/>
</dbReference>
<dbReference type="InterPro" id="IPR012910">
    <property type="entry name" value="Plug_dom"/>
</dbReference>
<name>A0A840HZL5_9SPHN</name>
<organism evidence="16 17">
    <name type="scientific">Rhizorhapis suberifaciens</name>
    <name type="common">corky root of lettuce</name>
    <dbReference type="NCBI Taxonomy" id="13656"/>
    <lineage>
        <taxon>Bacteria</taxon>
        <taxon>Pseudomonadati</taxon>
        <taxon>Pseudomonadota</taxon>
        <taxon>Alphaproteobacteria</taxon>
        <taxon>Sphingomonadales</taxon>
        <taxon>Sphingomonadaceae</taxon>
        <taxon>Rhizorhapis</taxon>
    </lineage>
</organism>
<evidence type="ECO:0000313" key="16">
    <source>
        <dbReference type="EMBL" id="MBB4643009.1"/>
    </source>
</evidence>
<proteinExistence type="inferred from homology"/>
<evidence type="ECO:0000256" key="6">
    <source>
        <dbReference type="ARBA" id="ARBA00023004"/>
    </source>
</evidence>
<feature type="signal peptide" evidence="13">
    <location>
        <begin position="1"/>
        <end position="27"/>
    </location>
</feature>
<keyword evidence="6" id="KW-0408">Iron</keyword>
<dbReference type="SUPFAM" id="SSF56935">
    <property type="entry name" value="Porins"/>
    <property type="match status" value="1"/>
</dbReference>
<keyword evidence="7" id="KW-0406">Ion transport</keyword>
<feature type="domain" description="TonB-dependent receptor-like beta-barrel" evidence="14">
    <location>
        <begin position="261"/>
        <end position="714"/>
    </location>
</feature>
<dbReference type="RefSeq" id="WP_184477576.1">
    <property type="nucleotide sequence ID" value="NZ_JACHOV010000025.1"/>
</dbReference>
<reference evidence="16 17" key="1">
    <citation type="submission" date="2020-08" db="EMBL/GenBank/DDBJ databases">
        <title>Genomic Encyclopedia of Type Strains, Phase IV (KMG-IV): sequencing the most valuable type-strain genomes for metagenomic binning, comparative biology and taxonomic classification.</title>
        <authorList>
            <person name="Goeker M."/>
        </authorList>
    </citation>
    <scope>NUCLEOTIDE SEQUENCE [LARGE SCALE GENOMIC DNA]</scope>
    <source>
        <strain evidence="16 17">DSM 7465</strain>
    </source>
</reference>
<keyword evidence="13" id="KW-0732">Signal</keyword>
<evidence type="ECO:0000256" key="1">
    <source>
        <dbReference type="ARBA" id="ARBA00004571"/>
    </source>
</evidence>
<evidence type="ECO:0000256" key="5">
    <source>
        <dbReference type="ARBA" id="ARBA00022692"/>
    </source>
</evidence>
<dbReference type="Pfam" id="PF00593">
    <property type="entry name" value="TonB_dep_Rec_b-barrel"/>
    <property type="match status" value="1"/>
</dbReference>
<evidence type="ECO:0000256" key="12">
    <source>
        <dbReference type="RuleBase" id="RU003357"/>
    </source>
</evidence>
<evidence type="ECO:0000259" key="14">
    <source>
        <dbReference type="Pfam" id="PF00593"/>
    </source>
</evidence>
<keyword evidence="2 11" id="KW-0813">Transport</keyword>
<feature type="domain" description="TonB-dependent receptor plug" evidence="15">
    <location>
        <begin position="64"/>
        <end position="172"/>
    </location>
</feature>
<evidence type="ECO:0000256" key="2">
    <source>
        <dbReference type="ARBA" id="ARBA00022448"/>
    </source>
</evidence>
<dbReference type="AlphaFoldDB" id="A0A840HZL5"/>
<comment type="similarity">
    <text evidence="11 12">Belongs to the TonB-dependent receptor family.</text>
</comment>
<keyword evidence="9 11" id="KW-0472">Membrane</keyword>
<dbReference type="InterPro" id="IPR036942">
    <property type="entry name" value="Beta-barrel_TonB_sf"/>
</dbReference>
<keyword evidence="10 11" id="KW-0998">Cell outer membrane</keyword>
<dbReference type="Pfam" id="PF07715">
    <property type="entry name" value="Plug"/>
    <property type="match status" value="1"/>
</dbReference>
<dbReference type="PANTHER" id="PTHR32552:SF81">
    <property type="entry name" value="TONB-DEPENDENT OUTER MEMBRANE RECEPTOR"/>
    <property type="match status" value="1"/>
</dbReference>
<evidence type="ECO:0000256" key="7">
    <source>
        <dbReference type="ARBA" id="ARBA00023065"/>
    </source>
</evidence>
<keyword evidence="8 12" id="KW-0798">TonB box</keyword>
<dbReference type="GO" id="GO:0006826">
    <property type="term" value="P:iron ion transport"/>
    <property type="evidence" value="ECO:0007669"/>
    <property type="project" value="UniProtKB-KW"/>
</dbReference>
<gene>
    <name evidence="16" type="ORF">HNQ99_003347</name>
</gene>
<dbReference type="PANTHER" id="PTHR32552">
    <property type="entry name" value="FERRICHROME IRON RECEPTOR-RELATED"/>
    <property type="match status" value="1"/>
</dbReference>
<evidence type="ECO:0000256" key="9">
    <source>
        <dbReference type="ARBA" id="ARBA00023136"/>
    </source>
</evidence>
<keyword evidence="3 11" id="KW-1134">Transmembrane beta strand</keyword>
<evidence type="ECO:0000313" key="17">
    <source>
        <dbReference type="Proteomes" id="UP000575068"/>
    </source>
</evidence>
<keyword evidence="16" id="KW-0675">Receptor</keyword>
<dbReference type="Gene3D" id="2.40.170.20">
    <property type="entry name" value="TonB-dependent receptor, beta-barrel domain"/>
    <property type="match status" value="1"/>
</dbReference>
<dbReference type="InterPro" id="IPR000531">
    <property type="entry name" value="Beta-barrel_TonB"/>
</dbReference>
<keyword evidence="17" id="KW-1185">Reference proteome</keyword>
<dbReference type="Proteomes" id="UP000575068">
    <property type="component" value="Unassembled WGS sequence"/>
</dbReference>
<dbReference type="EMBL" id="JACHOV010000025">
    <property type="protein sequence ID" value="MBB4643009.1"/>
    <property type="molecule type" value="Genomic_DNA"/>
</dbReference>
<evidence type="ECO:0000256" key="8">
    <source>
        <dbReference type="ARBA" id="ARBA00023077"/>
    </source>
</evidence>
<comment type="caution">
    <text evidence="16">The sequence shown here is derived from an EMBL/GenBank/DDBJ whole genome shotgun (WGS) entry which is preliminary data.</text>
</comment>
<evidence type="ECO:0000256" key="4">
    <source>
        <dbReference type="ARBA" id="ARBA00022496"/>
    </source>
</evidence>
<evidence type="ECO:0000259" key="15">
    <source>
        <dbReference type="Pfam" id="PF07715"/>
    </source>
</evidence>
<sequence>MLSKKTIGKVQVLFCLMSSAAALPAYAQEVAADTSASAQPADAAAAEGGVGDIVVTAQRRSERLQDVPVAITAVSPEVAQKLGIQNVRDLNLATPSTDIGENAGSIQMFMRGIGAIYVGPGLESPVAIYLDGAYLQRTFGMNSLLNLVDPGSIEILRGPQGTLYGRNATGGVVRVSSALPSRDYEGQVSAEYGRFDHKQVDGMLNVPLSDTLSVRVAGRYTDDGGYITNTFAGRKLYGGYDYTARGQLRWQPNEVADIVLGFEYQKSKKRKDAGALLAGAPLCYVCTPADGPPSNFYETRLSDLPAWRSRMLRSWMKASLSFDYFDLTSTTSYEDDKTVQAADNDFTPADIFVFDNRGVGGKTFTQEFQLASKLDGPFNYLVGINYLHDKAFFNVALTGDAYASLPAEPEVFNKVKTESISAFLEGSYQLTDQIKITAGGRYTYDKRRVEGVNNAGFQAFGAPTSYVVNPDFSAFTPRFVAAWDNGPTNIYYSFTRGFKAGGLSTPATRPGAIRPEKIFSHEIGIKNTALDGMLRTNLSVFYYKNKDLHVQIIDATSGGSITENAGSAEGYGAELEVTAQPSGGLVIGGSLSYLHADYVSYPNASAVCFDSTGTANANAPGAVLYACSKDYSGRRVPHAPRYQASINGSYTFDLGSWEANLAGVAQYRSSFDFFAGAGGDLGLDRQKGFVMANVSGYVSPPGGNLRLGFYVDNLFDKKYSVFTSTYQPYGPVYIAGEPITYGARIQYKF</sequence>
<dbReference type="InterPro" id="IPR039426">
    <property type="entry name" value="TonB-dep_rcpt-like"/>
</dbReference>
<protein>
    <submittedName>
        <fullName evidence="16">Iron complex outermembrane receptor protein</fullName>
    </submittedName>
</protein>
<dbReference type="PROSITE" id="PS52016">
    <property type="entry name" value="TONB_DEPENDENT_REC_3"/>
    <property type="match status" value="1"/>
</dbReference>
<keyword evidence="5 11" id="KW-0812">Transmembrane</keyword>
<keyword evidence="4" id="KW-0410">Iron transport</keyword>